<gene>
    <name evidence="1" type="ORF">Aca07nite_86980</name>
</gene>
<sequence>MSPECEARWETSADGATVAGLGSGTLAARRGRDADGVPVELLGDYLPLLADAATYDQRRQMASECLH</sequence>
<comment type="caution">
    <text evidence="1">The sequence shown here is derived from an EMBL/GenBank/DDBJ whole genome shotgun (WGS) entry which is preliminary data.</text>
</comment>
<protein>
    <submittedName>
        <fullName evidence="1">Uncharacterized protein</fullName>
    </submittedName>
</protein>
<name>A0ABQ3WZ70_9ACTN</name>
<evidence type="ECO:0000313" key="1">
    <source>
        <dbReference type="EMBL" id="GID51423.1"/>
    </source>
</evidence>
<dbReference type="EMBL" id="BOMF01000182">
    <property type="protein sequence ID" value="GID51423.1"/>
    <property type="molecule type" value="Genomic_DNA"/>
</dbReference>
<accession>A0ABQ3WZ70</accession>
<reference evidence="1" key="1">
    <citation type="submission" date="2021-01" db="EMBL/GenBank/DDBJ databases">
        <title>Whole genome shotgun sequence of Actinoplanes capillaceus NBRC 16408.</title>
        <authorList>
            <person name="Komaki H."/>
            <person name="Tamura T."/>
        </authorList>
    </citation>
    <scope>NUCLEOTIDE SEQUENCE [LARGE SCALE GENOMIC DNA]</scope>
    <source>
        <strain evidence="1">NBRC 16408</strain>
    </source>
</reference>
<organism evidence="1">
    <name type="scientific">Actinoplanes campanulatus</name>
    <dbReference type="NCBI Taxonomy" id="113559"/>
    <lineage>
        <taxon>Bacteria</taxon>
        <taxon>Bacillati</taxon>
        <taxon>Actinomycetota</taxon>
        <taxon>Actinomycetes</taxon>
        <taxon>Micromonosporales</taxon>
        <taxon>Micromonosporaceae</taxon>
        <taxon>Actinoplanes</taxon>
    </lineage>
</organism>
<proteinExistence type="predicted"/>